<proteinExistence type="inferred from homology"/>
<name>A0A3M9N0T1_9BACT</name>
<dbReference type="EMBL" id="RJJD01000001">
    <property type="protein sequence ID" value="RNI31404.1"/>
    <property type="molecule type" value="Genomic_DNA"/>
</dbReference>
<gene>
    <name evidence="8" type="ORF">EFB08_02455</name>
</gene>
<evidence type="ECO:0000256" key="2">
    <source>
        <dbReference type="ARBA" id="ARBA00006275"/>
    </source>
</evidence>
<dbReference type="InterPro" id="IPR011990">
    <property type="entry name" value="TPR-like_helical_dom_sf"/>
</dbReference>
<dbReference type="SUPFAM" id="SSF48452">
    <property type="entry name" value="TPR-like"/>
    <property type="match status" value="1"/>
</dbReference>
<feature type="domain" description="SusD-like N-terminal" evidence="7">
    <location>
        <begin position="91"/>
        <end position="245"/>
    </location>
</feature>
<comment type="similarity">
    <text evidence="2">Belongs to the SusD family.</text>
</comment>
<dbReference type="CDD" id="cd08977">
    <property type="entry name" value="SusD"/>
    <property type="match status" value="1"/>
</dbReference>
<dbReference type="Proteomes" id="UP000272117">
    <property type="component" value="Unassembled WGS sequence"/>
</dbReference>
<organism evidence="8 9">
    <name type="scientific">Rufibacter latericius</name>
    <dbReference type="NCBI Taxonomy" id="2487040"/>
    <lineage>
        <taxon>Bacteria</taxon>
        <taxon>Pseudomonadati</taxon>
        <taxon>Bacteroidota</taxon>
        <taxon>Cytophagia</taxon>
        <taxon>Cytophagales</taxon>
        <taxon>Hymenobacteraceae</taxon>
        <taxon>Rufibacter</taxon>
    </lineage>
</organism>
<comment type="subcellular location">
    <subcellularLocation>
        <location evidence="1">Cell outer membrane</location>
    </subcellularLocation>
</comment>
<sequence length="570" mass="64491">MSNSNTKHTMKLKIFTAFALGMAMCMSSCKEDFLEVTPTDRVSDEAIIGDSVLFESFVINRYLGARLQDKEGDGVPPGFGRGWEYALWSSLTDESIYRSDDNTWLVQRGQLAPENTGITGTLWGRSYRSIREVNYALANIEKVPMSQSHKNLLVAELKFIRAFRYHDLIRNYGRVVLVGDKVAQLGEDFTDPALFVRSTIQEGLQYVNTQLEEAAAILPVDYSSSWQKGRATKGAALALRSRLMLYAASPLYKQNGSQITWQAAASAAQDVMALNEYSLDPQYANMFIAEEGNSPEIIFARFYNLNSRHTALEIANGPNGYDGWGGNAPLQNLVDAYEMANGKMITDPTSEFDPQNPYANRDPRFYATILYNGAEYRGRALETFTPGGKDSKDGPSNWNTSQTGYYLRKFMDDTNPIQNPWNVAGRQPWIYFRFAEILLNYAEAQNEAVGPDATVYEAVNRIRQRTAVNLPPLPPGLTQAEMRERIRHERQVELAFEEHRFYDVRRWMIAEQTENVPAYGIEITKQGTNFVYTRKVALEGRSFQSKHYWLPIPRAEIQATGGKLEQNPGY</sequence>
<evidence type="ECO:0000259" key="6">
    <source>
        <dbReference type="Pfam" id="PF07980"/>
    </source>
</evidence>
<dbReference type="OrthoDB" id="5694214at2"/>
<reference evidence="8 9" key="1">
    <citation type="submission" date="2018-11" db="EMBL/GenBank/DDBJ databases">
        <title>Rufibacter latericius sp. nov., isolated from water in Baiyang Lake.</title>
        <authorList>
            <person name="Yang Y."/>
        </authorList>
    </citation>
    <scope>NUCLEOTIDE SEQUENCE [LARGE SCALE GENOMIC DNA]</scope>
    <source>
        <strain evidence="8 9">R-22-1c-1</strain>
    </source>
</reference>
<evidence type="ECO:0000256" key="1">
    <source>
        <dbReference type="ARBA" id="ARBA00004442"/>
    </source>
</evidence>
<dbReference type="AlphaFoldDB" id="A0A3M9N0T1"/>
<protein>
    <submittedName>
        <fullName evidence="8">RagB/SusD family nutrient uptake outer membrane protein</fullName>
    </submittedName>
</protein>
<evidence type="ECO:0000259" key="7">
    <source>
        <dbReference type="Pfam" id="PF14322"/>
    </source>
</evidence>
<accession>A0A3M9N0T1</accession>
<evidence type="ECO:0000256" key="5">
    <source>
        <dbReference type="ARBA" id="ARBA00023237"/>
    </source>
</evidence>
<feature type="domain" description="RagB/SusD" evidence="6">
    <location>
        <begin position="313"/>
        <end position="570"/>
    </location>
</feature>
<dbReference type="InterPro" id="IPR033985">
    <property type="entry name" value="SusD-like_N"/>
</dbReference>
<dbReference type="GO" id="GO:0009279">
    <property type="term" value="C:cell outer membrane"/>
    <property type="evidence" value="ECO:0007669"/>
    <property type="project" value="UniProtKB-SubCell"/>
</dbReference>
<keyword evidence="5" id="KW-0998">Cell outer membrane</keyword>
<evidence type="ECO:0000313" key="8">
    <source>
        <dbReference type="EMBL" id="RNI31404.1"/>
    </source>
</evidence>
<evidence type="ECO:0000256" key="3">
    <source>
        <dbReference type="ARBA" id="ARBA00022729"/>
    </source>
</evidence>
<keyword evidence="4" id="KW-0472">Membrane</keyword>
<dbReference type="Pfam" id="PF14322">
    <property type="entry name" value="SusD-like_3"/>
    <property type="match status" value="1"/>
</dbReference>
<comment type="caution">
    <text evidence="8">The sequence shown here is derived from an EMBL/GenBank/DDBJ whole genome shotgun (WGS) entry which is preliminary data.</text>
</comment>
<evidence type="ECO:0000256" key="4">
    <source>
        <dbReference type="ARBA" id="ARBA00023136"/>
    </source>
</evidence>
<keyword evidence="9" id="KW-1185">Reference proteome</keyword>
<evidence type="ECO:0000313" key="9">
    <source>
        <dbReference type="Proteomes" id="UP000272117"/>
    </source>
</evidence>
<keyword evidence="3" id="KW-0732">Signal</keyword>
<dbReference type="InterPro" id="IPR012944">
    <property type="entry name" value="SusD_RagB_dom"/>
</dbReference>
<dbReference type="Pfam" id="PF07980">
    <property type="entry name" value="SusD_RagB"/>
    <property type="match status" value="1"/>
</dbReference>
<dbReference type="Gene3D" id="1.25.40.390">
    <property type="match status" value="1"/>
</dbReference>